<organism evidence="6 7">
    <name type="scientific">Durusdinium trenchii</name>
    <dbReference type="NCBI Taxonomy" id="1381693"/>
    <lineage>
        <taxon>Eukaryota</taxon>
        <taxon>Sar</taxon>
        <taxon>Alveolata</taxon>
        <taxon>Dinophyceae</taxon>
        <taxon>Suessiales</taxon>
        <taxon>Symbiodiniaceae</taxon>
        <taxon>Durusdinium</taxon>
    </lineage>
</organism>
<dbReference type="InterPro" id="IPR027516">
    <property type="entry name" value="EIF3C"/>
</dbReference>
<name>A0ABP0NU78_9DINO</name>
<keyword evidence="1" id="KW-0963">Cytoplasm</keyword>
<evidence type="ECO:0000256" key="4">
    <source>
        <dbReference type="SAM" id="MobiDB-lite"/>
    </source>
</evidence>
<feature type="compositionally biased region" description="Low complexity" evidence="4">
    <location>
        <begin position="190"/>
        <end position="218"/>
    </location>
</feature>
<feature type="compositionally biased region" description="Polar residues" evidence="4">
    <location>
        <begin position="166"/>
        <end position="176"/>
    </location>
</feature>
<feature type="compositionally biased region" description="Gly residues" evidence="4">
    <location>
        <begin position="1"/>
        <end position="11"/>
    </location>
</feature>
<feature type="domain" description="Eukaryotic translation initiation factor 3 subunit C N-terminal" evidence="5">
    <location>
        <begin position="46"/>
        <end position="561"/>
    </location>
</feature>
<keyword evidence="7" id="KW-1185">Reference proteome</keyword>
<evidence type="ECO:0000313" key="6">
    <source>
        <dbReference type="EMBL" id="CAK9067141.1"/>
    </source>
</evidence>
<feature type="compositionally biased region" description="Basic and acidic residues" evidence="4">
    <location>
        <begin position="134"/>
        <end position="151"/>
    </location>
</feature>
<evidence type="ECO:0000313" key="7">
    <source>
        <dbReference type="Proteomes" id="UP001642484"/>
    </source>
</evidence>
<accession>A0ABP0NU78</accession>
<feature type="compositionally biased region" description="Acidic residues" evidence="4">
    <location>
        <begin position="219"/>
        <end position="246"/>
    </location>
</feature>
<keyword evidence="3" id="KW-0648">Protein biosynthesis</keyword>
<dbReference type="PANTHER" id="PTHR13937">
    <property type="entry name" value="EUKARYOTIC TRANSLATION INITATION FACTOR 3, SUBUNIT 8 EIF3S8 -RELATED"/>
    <property type="match status" value="1"/>
</dbReference>
<feature type="compositionally biased region" description="Low complexity" evidence="4">
    <location>
        <begin position="12"/>
        <end position="23"/>
    </location>
</feature>
<evidence type="ECO:0000256" key="3">
    <source>
        <dbReference type="ARBA" id="ARBA00022917"/>
    </source>
</evidence>
<gene>
    <name evidence="6" type="ORF">CCMP2556_LOCUS32993</name>
</gene>
<dbReference type="PANTHER" id="PTHR13937:SF0">
    <property type="entry name" value="EUKARYOTIC TRANSLATION INITIATION FACTOR 3 SUBUNIT C-RELATED"/>
    <property type="match status" value="1"/>
</dbReference>
<dbReference type="Pfam" id="PF05470">
    <property type="entry name" value="eIF-3c_N"/>
    <property type="match status" value="1"/>
</dbReference>
<feature type="region of interest" description="Disordered" evidence="4">
    <location>
        <begin position="1"/>
        <end position="68"/>
    </location>
</feature>
<keyword evidence="2" id="KW-0396">Initiation factor</keyword>
<feature type="compositionally biased region" description="Basic and acidic residues" evidence="4">
    <location>
        <begin position="247"/>
        <end position="266"/>
    </location>
</feature>
<evidence type="ECO:0000256" key="2">
    <source>
        <dbReference type="ARBA" id="ARBA00022540"/>
    </source>
</evidence>
<evidence type="ECO:0000256" key="1">
    <source>
        <dbReference type="ARBA" id="ARBA00022490"/>
    </source>
</evidence>
<reference evidence="6 7" key="1">
    <citation type="submission" date="2024-02" db="EMBL/GenBank/DDBJ databases">
        <authorList>
            <person name="Chen Y."/>
            <person name="Shah S."/>
            <person name="Dougan E. K."/>
            <person name="Thang M."/>
            <person name="Chan C."/>
        </authorList>
    </citation>
    <scope>NUCLEOTIDE SEQUENCE [LARGE SCALE GENOMIC DNA]</scope>
</reference>
<evidence type="ECO:0000259" key="5">
    <source>
        <dbReference type="Pfam" id="PF05470"/>
    </source>
</evidence>
<feature type="non-terminal residue" evidence="6">
    <location>
        <position position="561"/>
    </location>
</feature>
<dbReference type="Proteomes" id="UP001642484">
    <property type="component" value="Unassembled WGS sequence"/>
</dbReference>
<protein>
    <recommendedName>
        <fullName evidence="5">Eukaryotic translation initiation factor 3 subunit C N-terminal domain-containing protein</fullName>
    </recommendedName>
</protein>
<comment type="caution">
    <text evidence="6">The sequence shown here is derived from an EMBL/GenBank/DDBJ whole genome shotgun (WGS) entry which is preliminary data.</text>
</comment>
<feature type="compositionally biased region" description="Basic and acidic residues" evidence="4">
    <location>
        <begin position="275"/>
        <end position="312"/>
    </location>
</feature>
<feature type="region of interest" description="Disordered" evidence="4">
    <location>
        <begin position="134"/>
        <end position="331"/>
    </location>
</feature>
<proteinExistence type="predicted"/>
<dbReference type="InterPro" id="IPR008905">
    <property type="entry name" value="EIF3C_N_dom"/>
</dbReference>
<sequence>MAGNKFWGGGASSSSSDSDSGSSDSEEERPVVTAAAPRKMARWAEASSSEDEGVTQRRVVRSHTDKKNEQMLEQIKVMKNHMKIDDFANTITDYETLLKMLDKLRTQVEADGGPPKQFVKAIAALEDYVEKTHEKIQEKKSKGEKLPENKAKAFNTLRSKVKKGNKNYQDDLSQLRANPEDFQSEEEQMDSASEAASDGAASDASSDSSSSSSSSDSSDSSDSDSSDSDSSDTGDSDSSDSDSESFDSDKSGSEEGDEDLVRERKMLRWLITPEKLAEREKKAEVAKAKEAENKEKDQAKRARKKDKAEEGQKGAAHQRKGKDEPEEYTSKELTTKVTEIAQQRGRRGFDRKAYMEKLQKLLVHAAKHGPLEQLYIYASMVSADFDNTGSAFAAMKIEMWNEALQKVNKMLPLLIESYNLMKSNTGDDKAAAGETDLEDPKSHPRLQDLFLSFVEKLDDELYKALQFNSDVYGSEYHEILGNSSKCLVLLNRTLRYFEEVQEPQQLGSIAARLMEQLYYKPDTLNQRVYEAIPHTMPDESKAHWVWPDDSKAYMGKLCHYV</sequence>
<dbReference type="EMBL" id="CAXAMN010022184">
    <property type="protein sequence ID" value="CAK9067141.1"/>
    <property type="molecule type" value="Genomic_DNA"/>
</dbReference>